<dbReference type="AlphaFoldDB" id="A0AAW1VU85"/>
<dbReference type="InterPro" id="IPR046960">
    <property type="entry name" value="PPR_At4g14850-like_plant"/>
</dbReference>
<accession>A0AAW1VU85</accession>
<dbReference type="GO" id="GO:0009451">
    <property type="term" value="P:RNA modification"/>
    <property type="evidence" value="ECO:0007669"/>
    <property type="project" value="InterPro"/>
</dbReference>
<feature type="repeat" description="PPR" evidence="2">
    <location>
        <begin position="22"/>
        <end position="52"/>
    </location>
</feature>
<evidence type="ECO:0000313" key="4">
    <source>
        <dbReference type="Proteomes" id="UP001457282"/>
    </source>
</evidence>
<dbReference type="Pfam" id="PF12854">
    <property type="entry name" value="PPR_1"/>
    <property type="match status" value="1"/>
</dbReference>
<evidence type="ECO:0000256" key="1">
    <source>
        <dbReference type="ARBA" id="ARBA00022737"/>
    </source>
</evidence>
<dbReference type="Proteomes" id="UP001457282">
    <property type="component" value="Unassembled WGS sequence"/>
</dbReference>
<proteinExistence type="predicted"/>
<protein>
    <recommendedName>
        <fullName evidence="5">Pentatricopeptide repeat-containing protein</fullName>
    </recommendedName>
</protein>
<organism evidence="3 4">
    <name type="scientific">Rubus argutus</name>
    <name type="common">Southern blackberry</name>
    <dbReference type="NCBI Taxonomy" id="59490"/>
    <lineage>
        <taxon>Eukaryota</taxon>
        <taxon>Viridiplantae</taxon>
        <taxon>Streptophyta</taxon>
        <taxon>Embryophyta</taxon>
        <taxon>Tracheophyta</taxon>
        <taxon>Spermatophyta</taxon>
        <taxon>Magnoliopsida</taxon>
        <taxon>eudicotyledons</taxon>
        <taxon>Gunneridae</taxon>
        <taxon>Pentapetalae</taxon>
        <taxon>rosids</taxon>
        <taxon>fabids</taxon>
        <taxon>Rosales</taxon>
        <taxon>Rosaceae</taxon>
        <taxon>Rosoideae</taxon>
        <taxon>Rosoideae incertae sedis</taxon>
        <taxon>Rubus</taxon>
    </lineage>
</organism>
<evidence type="ECO:0008006" key="5">
    <source>
        <dbReference type="Google" id="ProtNLM"/>
    </source>
</evidence>
<keyword evidence="4" id="KW-1185">Reference proteome</keyword>
<keyword evidence="1" id="KW-0677">Repeat</keyword>
<dbReference type="NCBIfam" id="TIGR00756">
    <property type="entry name" value="PPR"/>
    <property type="match status" value="1"/>
</dbReference>
<dbReference type="InterPro" id="IPR011990">
    <property type="entry name" value="TPR-like_helical_dom_sf"/>
</dbReference>
<dbReference type="InterPro" id="IPR002885">
    <property type="entry name" value="PPR_rpt"/>
</dbReference>
<reference evidence="3 4" key="1">
    <citation type="journal article" date="2023" name="G3 (Bethesda)">
        <title>A chromosome-length genome assembly and annotation of blackberry (Rubus argutus, cv. 'Hillquist').</title>
        <authorList>
            <person name="Bruna T."/>
            <person name="Aryal R."/>
            <person name="Dudchenko O."/>
            <person name="Sargent D.J."/>
            <person name="Mead D."/>
            <person name="Buti M."/>
            <person name="Cavallini A."/>
            <person name="Hytonen T."/>
            <person name="Andres J."/>
            <person name="Pham M."/>
            <person name="Weisz D."/>
            <person name="Mascagni F."/>
            <person name="Usai G."/>
            <person name="Natali L."/>
            <person name="Bassil N."/>
            <person name="Fernandez G.E."/>
            <person name="Lomsadze A."/>
            <person name="Armour M."/>
            <person name="Olukolu B."/>
            <person name="Poorten T."/>
            <person name="Britton C."/>
            <person name="Davik J."/>
            <person name="Ashrafi H."/>
            <person name="Aiden E.L."/>
            <person name="Borodovsky M."/>
            <person name="Worthington M."/>
        </authorList>
    </citation>
    <scope>NUCLEOTIDE SEQUENCE [LARGE SCALE GENOMIC DNA]</scope>
    <source>
        <strain evidence="3">PI 553951</strain>
    </source>
</reference>
<evidence type="ECO:0000256" key="2">
    <source>
        <dbReference type="PROSITE-ProRule" id="PRU00708"/>
    </source>
</evidence>
<dbReference type="EMBL" id="JBEDUW010000007">
    <property type="protein sequence ID" value="KAK9911315.1"/>
    <property type="molecule type" value="Genomic_DNA"/>
</dbReference>
<dbReference type="PANTHER" id="PTHR47926">
    <property type="entry name" value="PENTATRICOPEPTIDE REPEAT-CONTAINING PROTEIN"/>
    <property type="match status" value="1"/>
</dbReference>
<sequence>MYFKFGKFGIAQKLFNEMRARDVVSWNTLVAGYCVSGQVGKARRVLGGMLVTSEDFVFLVDYDQCVCQGRMGNMLRLLSCLGKCKNVGALAPNDVTLFRVLSACAHLGALDL</sequence>
<dbReference type="GO" id="GO:0003723">
    <property type="term" value="F:RNA binding"/>
    <property type="evidence" value="ECO:0007669"/>
    <property type="project" value="InterPro"/>
</dbReference>
<comment type="caution">
    <text evidence="3">The sequence shown here is derived from an EMBL/GenBank/DDBJ whole genome shotgun (WGS) entry which is preliminary data.</text>
</comment>
<name>A0AAW1VU85_RUBAR</name>
<gene>
    <name evidence="3" type="ORF">M0R45_035232</name>
</gene>
<evidence type="ECO:0000313" key="3">
    <source>
        <dbReference type="EMBL" id="KAK9911315.1"/>
    </source>
</evidence>
<dbReference type="PROSITE" id="PS51375">
    <property type="entry name" value="PPR"/>
    <property type="match status" value="1"/>
</dbReference>
<dbReference type="Gene3D" id="1.25.40.10">
    <property type="entry name" value="Tetratricopeptide repeat domain"/>
    <property type="match status" value="1"/>
</dbReference>